<feature type="repeat" description="ANK" evidence="3">
    <location>
        <begin position="66"/>
        <end position="98"/>
    </location>
</feature>
<dbReference type="InterPro" id="IPR036770">
    <property type="entry name" value="Ankyrin_rpt-contain_sf"/>
</dbReference>
<dbReference type="Proteomes" id="UP000276776">
    <property type="component" value="Unassembled WGS sequence"/>
</dbReference>
<dbReference type="PRINTS" id="PR01415">
    <property type="entry name" value="ANKYRIN"/>
</dbReference>
<feature type="repeat" description="ANK" evidence="3">
    <location>
        <begin position="334"/>
        <end position="366"/>
    </location>
</feature>
<dbReference type="InterPro" id="IPR002110">
    <property type="entry name" value="Ankyrin_rpt"/>
</dbReference>
<keyword evidence="5" id="KW-1185">Reference proteome</keyword>
<dbReference type="PANTHER" id="PTHR24198">
    <property type="entry name" value="ANKYRIN REPEAT AND PROTEIN KINASE DOMAIN-CONTAINING PROTEIN"/>
    <property type="match status" value="1"/>
</dbReference>
<feature type="repeat" description="ANK" evidence="3">
    <location>
        <begin position="367"/>
        <end position="399"/>
    </location>
</feature>
<feature type="repeat" description="ANK" evidence="3">
    <location>
        <begin position="301"/>
        <end position="333"/>
    </location>
</feature>
<evidence type="ECO:0000313" key="5">
    <source>
        <dbReference type="Proteomes" id="UP000276776"/>
    </source>
</evidence>
<dbReference type="STRING" id="103827.A0A158RCN5"/>
<dbReference type="OrthoDB" id="7464126at2759"/>
<proteinExistence type="predicted"/>
<dbReference type="GO" id="GO:0005737">
    <property type="term" value="C:cytoplasm"/>
    <property type="evidence" value="ECO:0007669"/>
    <property type="project" value="TreeGrafter"/>
</dbReference>
<reference evidence="6" key="1">
    <citation type="submission" date="2016-04" db="UniProtKB">
        <authorList>
            <consortium name="WormBaseParasite"/>
        </authorList>
    </citation>
    <scope>IDENTIFICATION</scope>
</reference>
<gene>
    <name evidence="4" type="ORF">TCLT_LOCUS8206</name>
</gene>
<dbReference type="AlphaFoldDB" id="A0A158RCN5"/>
<keyword evidence="1" id="KW-0677">Repeat</keyword>
<evidence type="ECO:0000256" key="1">
    <source>
        <dbReference type="ARBA" id="ARBA00022737"/>
    </source>
</evidence>
<evidence type="ECO:0000313" key="6">
    <source>
        <dbReference type="WBParaSite" id="TCLT_0000821701-mRNA-1"/>
    </source>
</evidence>
<dbReference type="Gene3D" id="1.25.40.20">
    <property type="entry name" value="Ankyrin repeat-containing domain"/>
    <property type="match status" value="5"/>
</dbReference>
<dbReference type="WBParaSite" id="TCLT_0000821701-mRNA-1">
    <property type="protein sequence ID" value="TCLT_0000821701-mRNA-1"/>
    <property type="gene ID" value="TCLT_0000821701"/>
</dbReference>
<evidence type="ECO:0000256" key="2">
    <source>
        <dbReference type="ARBA" id="ARBA00023043"/>
    </source>
</evidence>
<sequence>MNADLQKAVLLNDLKLVQKYIDKGIDVNDVDENGTSVLHLASFFGFTSIVNALINAHARIDLRDREWFTPLQRACIHDRSETVRLLISRGAKVNTATKQFMTSLHICAQSNSLNCAEVIVNHCDSIIDRSDWAGSTPLHYAAFFGSIGFVKFLLLRGANPNIRNKQGMTAAHMAAYSGYDEILRVLFRNGVDFQSRDNRLRTVLHYASLSTNMNSVRFLVESTSVPLDSQCSEGFTPLHYAVIWGCSRNAEILIKRGAHPFMPSYGSNYIPLHIAAGFTEGTVPCELLLDVTRNLADQSADGSTALHFACEHGRIARTKILLARRVPVNIFTEHGLTPLHMACRHGHDLIVKHLLAAGADCNLKTKTGLTAVHLAAFHGHVSVIRTLYLNGADIEAVDNFGRTALHVATQSASTNSEFMIDYLLTTSISPSKVDHRNCSALHYAARSGFFNAIQKLLGAGARACQQDMFGFTPLHYAVQSPADLALVSTKVLLRADCTVAQIRDKSGFLPVHYAVKAGNLDTTLLLADVVTDVTVPSSSHPYHLSLYHIAANYNHPHLLQKLLAFFHARSMMAEEPIARVGVTIGLETDSLERLPIHYAMARGHEKCVDILLRTAIRKQALLKKDCFGMTAVHAAAACGRIVCITLAVELLREEEINVLDSLLRTPIMLSISNGFLDCFLALLPKSDVTLFDKNGRGFMHRACSLRNEILCKELIQKGADFKSMDCNGVTPFHIAARSGDSATVKYLIANGVAETSDSSGLTPFDWAAVAGNESILHIIQERDQNKNRSLAFLLAASCGRIMESEFILRLNPHYIKTFDTHGRTALHLAARNGHCRLSSTLLLAGADPSTVDNYRVTPLMAAASCPDPNNALEIVGLLVEQGAYLDARDLKGNTVFHYACIAGNEMSAHHLLRQMKSIPVSDQADHIINAQNHRKQTMLHLACRAGMTTLVEDILELSTYSLSLMDDKGRIPLIAPIENEAVADCMLYMLDTFVGALRTDGFLETIRNFRETGQVEPHIQCPPVSGKVQVEREGDFF</sequence>
<evidence type="ECO:0000313" key="4">
    <source>
        <dbReference type="EMBL" id="VDN05740.1"/>
    </source>
</evidence>
<dbReference type="PROSITE" id="PS50297">
    <property type="entry name" value="ANK_REP_REGION"/>
    <property type="match status" value="10"/>
</dbReference>
<name>A0A158RCN5_THECL</name>
<feature type="repeat" description="ANK" evidence="3">
    <location>
        <begin position="33"/>
        <end position="65"/>
    </location>
</feature>
<feature type="repeat" description="ANK" evidence="3">
    <location>
        <begin position="821"/>
        <end position="853"/>
    </location>
</feature>
<feature type="repeat" description="ANK" evidence="3">
    <location>
        <begin position="436"/>
        <end position="468"/>
    </location>
</feature>
<reference evidence="4 5" key="2">
    <citation type="submission" date="2018-11" db="EMBL/GenBank/DDBJ databases">
        <authorList>
            <consortium name="Pathogen Informatics"/>
        </authorList>
    </citation>
    <scope>NUCLEOTIDE SEQUENCE [LARGE SCALE GENOMIC DNA]</scope>
</reference>
<keyword evidence="2 3" id="KW-0040">ANK repeat</keyword>
<feature type="repeat" description="ANK" evidence="3">
    <location>
        <begin position="400"/>
        <end position="435"/>
    </location>
</feature>
<feature type="repeat" description="ANK" evidence="3">
    <location>
        <begin position="233"/>
        <end position="265"/>
    </location>
</feature>
<protein>
    <submittedName>
        <fullName evidence="6">ANK_REP_REGION domain-containing protein</fullName>
    </submittedName>
</protein>
<dbReference type="SUPFAM" id="SSF48403">
    <property type="entry name" value="Ankyrin repeat"/>
    <property type="match status" value="3"/>
</dbReference>
<dbReference type="Pfam" id="PF12796">
    <property type="entry name" value="Ank_2"/>
    <property type="match status" value="8"/>
</dbReference>
<feature type="repeat" description="ANK" evidence="3">
    <location>
        <begin position="727"/>
        <end position="759"/>
    </location>
</feature>
<feature type="repeat" description="ANK" evidence="3">
    <location>
        <begin position="133"/>
        <end position="165"/>
    </location>
</feature>
<dbReference type="SMART" id="SM00248">
    <property type="entry name" value="ANK"/>
    <property type="match status" value="25"/>
</dbReference>
<organism evidence="6">
    <name type="scientific">Thelazia callipaeda</name>
    <name type="common">Oriental eyeworm</name>
    <name type="synonym">Parasitic nematode</name>
    <dbReference type="NCBI Taxonomy" id="103827"/>
    <lineage>
        <taxon>Eukaryota</taxon>
        <taxon>Metazoa</taxon>
        <taxon>Ecdysozoa</taxon>
        <taxon>Nematoda</taxon>
        <taxon>Chromadorea</taxon>
        <taxon>Rhabditida</taxon>
        <taxon>Spirurina</taxon>
        <taxon>Spiruromorpha</taxon>
        <taxon>Thelazioidea</taxon>
        <taxon>Thelaziidae</taxon>
        <taxon>Thelazia</taxon>
    </lineage>
</organism>
<dbReference type="PANTHER" id="PTHR24198:SF165">
    <property type="entry name" value="ANKYRIN REPEAT-CONTAINING PROTEIN-RELATED"/>
    <property type="match status" value="1"/>
</dbReference>
<dbReference type="EMBL" id="UYYF01004598">
    <property type="protein sequence ID" value="VDN05740.1"/>
    <property type="molecule type" value="Genomic_DNA"/>
</dbReference>
<dbReference type="OMA" id="VKNNDQW"/>
<dbReference type="PROSITE" id="PS50088">
    <property type="entry name" value="ANK_REPEAT"/>
    <property type="match status" value="12"/>
</dbReference>
<feature type="repeat" description="ANK" evidence="3">
    <location>
        <begin position="166"/>
        <end position="198"/>
    </location>
</feature>
<accession>A0A158RCN5</accession>
<evidence type="ECO:0000256" key="3">
    <source>
        <dbReference type="PROSITE-ProRule" id="PRU00023"/>
    </source>
</evidence>